<evidence type="ECO:0000313" key="3">
    <source>
        <dbReference type="Proteomes" id="UP000278149"/>
    </source>
</evidence>
<dbReference type="InterPro" id="IPR006675">
    <property type="entry name" value="HDIG_dom"/>
</dbReference>
<evidence type="ECO:0000259" key="1">
    <source>
        <dbReference type="PROSITE" id="PS51643"/>
    </source>
</evidence>
<gene>
    <name evidence="2" type="ORF">D9Q81_06435</name>
</gene>
<accession>A0A3R9WY11</accession>
<dbReference type="RefSeq" id="WP_125742077.1">
    <property type="nucleotide sequence ID" value="NZ_RCOR01000032.1"/>
</dbReference>
<protein>
    <submittedName>
        <fullName evidence="2">HD domain-containing protein</fullName>
    </submittedName>
</protein>
<organism evidence="2 3">
    <name type="scientific">Candidatus Korarchaeum cryptofilum</name>
    <dbReference type="NCBI Taxonomy" id="498846"/>
    <lineage>
        <taxon>Archaea</taxon>
        <taxon>Thermoproteota</taxon>
        <taxon>Candidatus Korarchaeia</taxon>
        <taxon>Candidatus Korarchaeales</taxon>
        <taxon>Candidatus Korarchaeaceae</taxon>
        <taxon>Candidatus Korarchaeum</taxon>
    </lineage>
</organism>
<dbReference type="SUPFAM" id="SSF109604">
    <property type="entry name" value="HD-domain/PDEase-like"/>
    <property type="match status" value="1"/>
</dbReference>
<name>A0A3R9WY11_9CREN</name>
<dbReference type="Gene3D" id="1.10.3210.10">
    <property type="entry name" value="Hypothetical protein af1432"/>
    <property type="match status" value="1"/>
</dbReference>
<dbReference type="InterPro" id="IPR006483">
    <property type="entry name" value="CRISPR-assoc_Cas3_HD"/>
</dbReference>
<proteinExistence type="predicted"/>
<reference evidence="2 3" key="1">
    <citation type="submission" date="2018-10" db="EMBL/GenBank/DDBJ databases">
        <title>Co-occurring genomic capacity for anaerobic methane metabolism and dissimilatory sulfite reduction discovered in the Korarchaeota.</title>
        <authorList>
            <person name="Mckay L.J."/>
            <person name="Dlakic M."/>
            <person name="Fields M.W."/>
            <person name="Delmont T.O."/>
            <person name="Eren A.M."/>
            <person name="Jay Z.J."/>
            <person name="Klingelsmith K.B."/>
            <person name="Rusch D.B."/>
            <person name="Inskeep W.P."/>
        </authorList>
    </citation>
    <scope>NUCLEOTIDE SEQUENCE [LARGE SCALE GENOMIC DNA]</scope>
    <source>
        <strain evidence="2 3">WS</strain>
    </source>
</reference>
<dbReference type="PROSITE" id="PS51643">
    <property type="entry name" value="HD_CAS3"/>
    <property type="match status" value="1"/>
</dbReference>
<dbReference type="Pfam" id="PF01966">
    <property type="entry name" value="HD"/>
    <property type="match status" value="1"/>
</dbReference>
<dbReference type="InterPro" id="IPR006674">
    <property type="entry name" value="HD_domain"/>
</dbReference>
<dbReference type="NCBIfam" id="TIGR00277">
    <property type="entry name" value="HDIG"/>
    <property type="match status" value="1"/>
</dbReference>
<comment type="caution">
    <text evidence="2">The sequence shown here is derived from an EMBL/GenBank/DDBJ whole genome shotgun (WGS) entry which is preliminary data.</text>
</comment>
<feature type="domain" description="HD Cas3-type" evidence="1">
    <location>
        <begin position="17"/>
        <end position="94"/>
    </location>
</feature>
<dbReference type="Proteomes" id="UP000278149">
    <property type="component" value="Unassembled WGS sequence"/>
</dbReference>
<dbReference type="EMBL" id="RCOR01000032">
    <property type="protein sequence ID" value="RSN68239.1"/>
    <property type="molecule type" value="Genomic_DNA"/>
</dbReference>
<evidence type="ECO:0000313" key="2">
    <source>
        <dbReference type="EMBL" id="RSN68239.1"/>
    </source>
</evidence>
<sequence>MRTGRSSDLYELYAFCGEGVKEPLIDHLIEVSELCRKLCKYAGLDERVGAIAGLFHDVGKALPEFQRIKQREECDEMKRVVLEYIEDAENPHDL</sequence>
<dbReference type="AlphaFoldDB" id="A0A3R9WY11"/>